<evidence type="ECO:0000313" key="1">
    <source>
        <dbReference type="EMBL" id="TGY67095.1"/>
    </source>
</evidence>
<reference evidence="1" key="1">
    <citation type="submission" date="2019-04" db="EMBL/GenBank/DDBJ databases">
        <title>Microbes associate with the intestines of laboratory mice.</title>
        <authorList>
            <person name="Navarre W."/>
            <person name="Wong E."/>
            <person name="Huang K."/>
            <person name="Tropini C."/>
            <person name="Ng K."/>
            <person name="Yu B."/>
        </authorList>
    </citation>
    <scope>NUCLEOTIDE SEQUENCE</scope>
    <source>
        <strain evidence="1">NM09_H32</strain>
    </source>
</reference>
<evidence type="ECO:0000313" key="2">
    <source>
        <dbReference type="Proteomes" id="UP000308836"/>
    </source>
</evidence>
<dbReference type="EMBL" id="SRYG01000002">
    <property type="protein sequence ID" value="TGY67095.1"/>
    <property type="molecule type" value="Genomic_DNA"/>
</dbReference>
<proteinExistence type="predicted"/>
<keyword evidence="2" id="KW-1185">Reference proteome</keyword>
<name>A0AC61RA10_9FIRM</name>
<keyword evidence="1" id="KW-0808">Transferase</keyword>
<dbReference type="EC" id="2.7.8.13" evidence="1"/>
<protein>
    <submittedName>
        <fullName evidence="1">Phospho-N-acetylmuramoyl-pentapeptide-transferase</fullName>
        <ecNumber evidence="1">2.7.8.13</ecNumber>
    </submittedName>
</protein>
<accession>A0AC61RA10</accession>
<sequence length="327" mass="35932">MNVSSALYMISGCLVTLGLMLGLMPALIDYLHRIKFGQTERGEGLESHKKKNGTPTMGGLAFILVPTLVFLLLSLCTPFKLLDMNTGIILLAYVGYGLIGFIDDYIIVVKKDNEGLKPAVKFAMQSVLAVVFFLLYRSTASTGVWIPILDQTIDLGVWYFFLVFIMFTAETNAVNFTDGVDGLCAGQMVIALVPFLAFAFFQQQANVGFLIGLVICALLGYLVFNLHPAKIFMGDTGSLALGGLIAAVAMVLKQEILLILIGAVFVAEVLSVIIQVTHYKRTKKRIFRMAPLHHHYEKGGWPEEKVVRNFWIAGIVCALLGLWLGVM</sequence>
<dbReference type="Proteomes" id="UP000308836">
    <property type="component" value="Unassembled WGS sequence"/>
</dbReference>
<gene>
    <name evidence="1" type="ORF">E5336_01390</name>
</gene>
<organism evidence="1 2">
    <name type="scientific">Dubosiella muris</name>
    <dbReference type="NCBI Taxonomy" id="3038133"/>
    <lineage>
        <taxon>Bacteria</taxon>
        <taxon>Bacillati</taxon>
        <taxon>Bacillota</taxon>
        <taxon>Erysipelotrichia</taxon>
        <taxon>Erysipelotrichales</taxon>
        <taxon>Erysipelotrichaceae</taxon>
        <taxon>Dubosiella</taxon>
    </lineage>
</organism>
<comment type="caution">
    <text evidence="1">The sequence shown here is derived from an EMBL/GenBank/DDBJ whole genome shotgun (WGS) entry which is preliminary data.</text>
</comment>